<gene>
    <name evidence="2" type="ORF">BC938DRAFT_472146</name>
</gene>
<name>A0A433Q6R2_9FUNG</name>
<dbReference type="Proteomes" id="UP000274822">
    <property type="component" value="Unassembled WGS sequence"/>
</dbReference>
<proteinExistence type="predicted"/>
<feature type="region of interest" description="Disordered" evidence="1">
    <location>
        <begin position="1"/>
        <end position="22"/>
    </location>
</feature>
<organism evidence="2 3">
    <name type="scientific">Jimgerdemannia flammicorona</name>
    <dbReference type="NCBI Taxonomy" id="994334"/>
    <lineage>
        <taxon>Eukaryota</taxon>
        <taxon>Fungi</taxon>
        <taxon>Fungi incertae sedis</taxon>
        <taxon>Mucoromycota</taxon>
        <taxon>Mucoromycotina</taxon>
        <taxon>Endogonomycetes</taxon>
        <taxon>Endogonales</taxon>
        <taxon>Endogonaceae</taxon>
        <taxon>Jimgerdemannia</taxon>
    </lineage>
</organism>
<evidence type="ECO:0000256" key="1">
    <source>
        <dbReference type="SAM" id="MobiDB-lite"/>
    </source>
</evidence>
<dbReference type="AlphaFoldDB" id="A0A433Q6R2"/>
<comment type="caution">
    <text evidence="2">The sequence shown here is derived from an EMBL/GenBank/DDBJ whole genome shotgun (WGS) entry which is preliminary data.</text>
</comment>
<evidence type="ECO:0000313" key="2">
    <source>
        <dbReference type="EMBL" id="RUS25460.1"/>
    </source>
</evidence>
<protein>
    <submittedName>
        <fullName evidence="2">Uncharacterized protein</fullName>
    </submittedName>
</protein>
<sequence>MTAHERPQGVRSPNPSRFGRRDPFGYVLEVMETREMWRCGAFGWSLIAGRNFVWQPLRRACICDIVTQRR</sequence>
<keyword evidence="3" id="KW-1185">Reference proteome</keyword>
<reference evidence="2 3" key="1">
    <citation type="journal article" date="2018" name="New Phytol.">
        <title>Phylogenomics of Endogonaceae and evolution of mycorrhizas within Mucoromycota.</title>
        <authorList>
            <person name="Chang Y."/>
            <person name="Desiro A."/>
            <person name="Na H."/>
            <person name="Sandor L."/>
            <person name="Lipzen A."/>
            <person name="Clum A."/>
            <person name="Barry K."/>
            <person name="Grigoriev I.V."/>
            <person name="Martin F.M."/>
            <person name="Stajich J.E."/>
            <person name="Smith M.E."/>
            <person name="Bonito G."/>
            <person name="Spatafora J.W."/>
        </authorList>
    </citation>
    <scope>NUCLEOTIDE SEQUENCE [LARGE SCALE GENOMIC DNA]</scope>
    <source>
        <strain evidence="2 3">AD002</strain>
    </source>
</reference>
<accession>A0A433Q6R2</accession>
<dbReference type="EMBL" id="RBNJ01012929">
    <property type="protein sequence ID" value="RUS25460.1"/>
    <property type="molecule type" value="Genomic_DNA"/>
</dbReference>
<evidence type="ECO:0000313" key="3">
    <source>
        <dbReference type="Proteomes" id="UP000274822"/>
    </source>
</evidence>